<dbReference type="RefSeq" id="WP_119790134.1">
    <property type="nucleotide sequence ID" value="NZ_CP160395.1"/>
</dbReference>
<evidence type="ECO:0000256" key="1">
    <source>
        <dbReference type="SAM" id="Phobius"/>
    </source>
</evidence>
<dbReference type="AlphaFoldDB" id="A0A3A3H4N8"/>
<dbReference type="Proteomes" id="UP000266177">
    <property type="component" value="Unassembled WGS sequence"/>
</dbReference>
<comment type="caution">
    <text evidence="2">The sequence shown here is derived from an EMBL/GenBank/DDBJ whole genome shotgun (WGS) entry which is preliminary data.</text>
</comment>
<gene>
    <name evidence="2" type="ORF">DQX05_01115</name>
</gene>
<feature type="transmembrane region" description="Helical" evidence="1">
    <location>
        <begin position="44"/>
        <end position="63"/>
    </location>
</feature>
<organism evidence="2 3">
    <name type="scientific">Paenibacillus thiaminolyticus</name>
    <name type="common">Bacillus thiaminolyticus</name>
    <dbReference type="NCBI Taxonomy" id="49283"/>
    <lineage>
        <taxon>Bacteria</taxon>
        <taxon>Bacillati</taxon>
        <taxon>Bacillota</taxon>
        <taxon>Bacilli</taxon>
        <taxon>Bacillales</taxon>
        <taxon>Paenibacillaceae</taxon>
        <taxon>Paenibacillus</taxon>
    </lineage>
</organism>
<dbReference type="EMBL" id="QYZD01000001">
    <property type="protein sequence ID" value="RJG26663.1"/>
    <property type="molecule type" value="Genomic_DNA"/>
</dbReference>
<proteinExistence type="predicted"/>
<reference evidence="2 3" key="1">
    <citation type="submission" date="2018-09" db="EMBL/GenBank/DDBJ databases">
        <title>Paenibacillus SK2017-BO5.</title>
        <authorList>
            <person name="Piskunova J.V."/>
            <person name="Dubiley S.A."/>
            <person name="Severinov K.V."/>
        </authorList>
    </citation>
    <scope>NUCLEOTIDE SEQUENCE [LARGE SCALE GENOMIC DNA]</scope>
    <source>
        <strain evidence="2 3">BO5</strain>
    </source>
</reference>
<evidence type="ECO:0000313" key="2">
    <source>
        <dbReference type="EMBL" id="RJG26663.1"/>
    </source>
</evidence>
<protein>
    <submittedName>
        <fullName evidence="2">Uncharacterized protein</fullName>
    </submittedName>
</protein>
<evidence type="ECO:0000313" key="3">
    <source>
        <dbReference type="Proteomes" id="UP000266177"/>
    </source>
</evidence>
<keyword evidence="1" id="KW-0812">Transmembrane</keyword>
<accession>A0A3A3H4N8</accession>
<name>A0A3A3H4N8_PANTH</name>
<sequence length="107" mass="12045">MTSVLLVILILVILFREEIRTIIGLGLLYILIAGFWDNNEWWGKPLVIALAVLFALGVIVGLLEKYVEKYGETRFFQYVKVISQMLGILILVCSIAGGLYLLTKLIT</sequence>
<keyword evidence="1" id="KW-0472">Membrane</keyword>
<feature type="transmembrane region" description="Helical" evidence="1">
    <location>
        <begin position="75"/>
        <end position="102"/>
    </location>
</feature>
<keyword evidence="1" id="KW-1133">Transmembrane helix</keyword>